<evidence type="ECO:0000259" key="3">
    <source>
        <dbReference type="Pfam" id="PF00775"/>
    </source>
</evidence>
<dbReference type="Proteomes" id="UP000249363">
    <property type="component" value="Unassembled WGS sequence"/>
</dbReference>
<evidence type="ECO:0000313" key="5">
    <source>
        <dbReference type="Proteomes" id="UP000249363"/>
    </source>
</evidence>
<evidence type="ECO:0000256" key="2">
    <source>
        <dbReference type="SAM" id="SignalP"/>
    </source>
</evidence>
<dbReference type="PANTHER" id="PTHR34315">
    <property type="match status" value="1"/>
</dbReference>
<feature type="signal peptide" evidence="2">
    <location>
        <begin position="1"/>
        <end position="20"/>
    </location>
</feature>
<dbReference type="RefSeq" id="XP_040732421.1">
    <property type="nucleotide sequence ID" value="XM_040876226.1"/>
</dbReference>
<dbReference type="STRING" id="1196081.A0A364KWH5"/>
<feature type="compositionally biased region" description="Gly residues" evidence="1">
    <location>
        <begin position="353"/>
        <end position="369"/>
    </location>
</feature>
<dbReference type="GeneID" id="63793133"/>
<dbReference type="PANTHER" id="PTHR34315:SF9">
    <property type="entry name" value="INTRADIOL RING-CLEAVAGE DIOXYGENASES DOMAIN-CONTAINING PROTEIN-RELATED"/>
    <property type="match status" value="1"/>
</dbReference>
<protein>
    <recommendedName>
        <fullName evidence="3">Intradiol ring-cleavage dioxygenases domain-containing protein</fullName>
    </recommendedName>
</protein>
<name>A0A364KWH5_TALAM</name>
<evidence type="ECO:0000313" key="4">
    <source>
        <dbReference type="EMBL" id="RAO67905.1"/>
    </source>
</evidence>
<dbReference type="CDD" id="cd03457">
    <property type="entry name" value="intradiol_dioxygenase_like"/>
    <property type="match status" value="1"/>
</dbReference>
<dbReference type="SUPFAM" id="SSF49482">
    <property type="entry name" value="Aromatic compound dioxygenase"/>
    <property type="match status" value="1"/>
</dbReference>
<dbReference type="EMBL" id="MIKG01000006">
    <property type="protein sequence ID" value="RAO67905.1"/>
    <property type="molecule type" value="Genomic_DNA"/>
</dbReference>
<gene>
    <name evidence="4" type="ORF">BHQ10_003917</name>
</gene>
<dbReference type="InterPro" id="IPR000627">
    <property type="entry name" value="Intradiol_dOase_C"/>
</dbReference>
<dbReference type="GO" id="GO:0008199">
    <property type="term" value="F:ferric iron binding"/>
    <property type="evidence" value="ECO:0007669"/>
    <property type="project" value="InterPro"/>
</dbReference>
<dbReference type="GO" id="GO:0016702">
    <property type="term" value="F:oxidoreductase activity, acting on single donors with incorporation of molecular oxygen, incorporation of two atoms of oxygen"/>
    <property type="evidence" value="ECO:0007669"/>
    <property type="project" value="InterPro"/>
</dbReference>
<dbReference type="AlphaFoldDB" id="A0A364KWH5"/>
<feature type="chain" id="PRO_5016999984" description="Intradiol ring-cleavage dioxygenases domain-containing protein" evidence="2">
    <location>
        <begin position="21"/>
        <end position="379"/>
    </location>
</feature>
<reference evidence="4 5" key="1">
    <citation type="journal article" date="2017" name="Biotechnol. Biofuels">
        <title>Differential beta-glucosidase expression as a function of carbon source availability in Talaromyces amestolkiae: a genomic and proteomic approach.</title>
        <authorList>
            <person name="de Eugenio L.I."/>
            <person name="Mendez-Liter J.A."/>
            <person name="Nieto-Dominguez M."/>
            <person name="Alonso L."/>
            <person name="Gil-Munoz J."/>
            <person name="Barriuso J."/>
            <person name="Prieto A."/>
            <person name="Martinez M.J."/>
        </authorList>
    </citation>
    <scope>NUCLEOTIDE SEQUENCE [LARGE SCALE GENOMIC DNA]</scope>
    <source>
        <strain evidence="4 5">CIB</strain>
    </source>
</reference>
<dbReference type="InterPro" id="IPR015889">
    <property type="entry name" value="Intradiol_dOase_core"/>
</dbReference>
<dbReference type="OrthoDB" id="121380at2759"/>
<evidence type="ECO:0000256" key="1">
    <source>
        <dbReference type="SAM" id="MobiDB-lite"/>
    </source>
</evidence>
<organism evidence="4 5">
    <name type="scientific">Talaromyces amestolkiae</name>
    <dbReference type="NCBI Taxonomy" id="1196081"/>
    <lineage>
        <taxon>Eukaryota</taxon>
        <taxon>Fungi</taxon>
        <taxon>Dikarya</taxon>
        <taxon>Ascomycota</taxon>
        <taxon>Pezizomycotina</taxon>
        <taxon>Eurotiomycetes</taxon>
        <taxon>Eurotiomycetidae</taxon>
        <taxon>Eurotiales</taxon>
        <taxon>Trichocomaceae</taxon>
        <taxon>Talaromyces</taxon>
        <taxon>Talaromyces sect. Talaromyces</taxon>
    </lineage>
</organism>
<feature type="compositionally biased region" description="Low complexity" evidence="1">
    <location>
        <begin position="370"/>
        <end position="379"/>
    </location>
</feature>
<feature type="region of interest" description="Disordered" evidence="1">
    <location>
        <begin position="345"/>
        <end position="379"/>
    </location>
</feature>
<comment type="caution">
    <text evidence="4">The sequence shown here is derived from an EMBL/GenBank/DDBJ whole genome shotgun (WGS) entry which is preliminary data.</text>
</comment>
<proteinExistence type="predicted"/>
<keyword evidence="2" id="KW-0732">Signal</keyword>
<dbReference type="Pfam" id="PF00775">
    <property type="entry name" value="Dioxygenase_C"/>
    <property type="match status" value="1"/>
</dbReference>
<keyword evidence="5" id="KW-1185">Reference proteome</keyword>
<dbReference type="Gene3D" id="2.60.130.10">
    <property type="entry name" value="Aromatic compound dioxygenase"/>
    <property type="match status" value="1"/>
</dbReference>
<sequence length="379" mass="40814">MQLPSVLSIALLGLATLSVAHPGEHEERDEIALIQKREYQSTVRRSLEKCARHLEARGHNDRAEARRRETVDMLRRDMLRKRLTVRDPETVLNKSHEVTDGSITINSPESVIFTDNSTCVLNPEGEVGPFYVLGEYVRSDLREDQPGVDVTFDAQFIDVETCEPVTDVWFDIWNCNSTGVYSGVVSNGNGNTADTSNINATFLRGIQKTDDDGVVQFQTIFPGHYSGRATHHHVVAHVGNVTQLANNTITGGTVAHIGQLFWDQDLITEVEATSPYNTNTIAITTNAEDRVFNDETEDTTSDPVINYVKIGDDVTDGLFGWITVAINTSATYTPTYSFALTSSGGVAESGGDSSSGGGAPGGTPGGSGVPSGSAAPTGF</sequence>
<accession>A0A364KWH5</accession>
<feature type="domain" description="Intradiol ring-cleavage dioxygenases" evidence="3">
    <location>
        <begin position="140"/>
        <end position="235"/>
    </location>
</feature>